<dbReference type="Proteomes" id="UP000663722">
    <property type="component" value="Chromosome"/>
</dbReference>
<evidence type="ECO:0008006" key="3">
    <source>
        <dbReference type="Google" id="ProtNLM"/>
    </source>
</evidence>
<dbReference type="AlphaFoldDB" id="A0A975BUG0"/>
<gene>
    <name evidence="1" type="ORF">dnm_075560</name>
</gene>
<keyword evidence="2" id="KW-1185">Reference proteome</keyword>
<dbReference type="PANTHER" id="PTHR35586:SF1">
    <property type="entry name" value="SLL1691 PROTEIN"/>
    <property type="match status" value="1"/>
</dbReference>
<organism evidence="1 2">
    <name type="scientific">Desulfonema magnum</name>
    <dbReference type="NCBI Taxonomy" id="45655"/>
    <lineage>
        <taxon>Bacteria</taxon>
        <taxon>Pseudomonadati</taxon>
        <taxon>Thermodesulfobacteriota</taxon>
        <taxon>Desulfobacteria</taxon>
        <taxon>Desulfobacterales</taxon>
        <taxon>Desulfococcaceae</taxon>
        <taxon>Desulfonema</taxon>
    </lineage>
</organism>
<dbReference type="EMBL" id="CP061800">
    <property type="protein sequence ID" value="QTA91488.1"/>
    <property type="molecule type" value="Genomic_DNA"/>
</dbReference>
<protein>
    <recommendedName>
        <fullName evidence="3">Transposase</fullName>
    </recommendedName>
</protein>
<sequence>MTQRDDYDSPWKDILGEYFEQFMRFFFPKIAEEIEWERGYEAADKELRQIIREAETTKRFADRLFRVWKKNGDETWVMTHVEIQAQKETDFPERTFVYNYRIRDLYRRAAVSLAVLADDNPNWYASVYLDKLWGCLTMFRFPVVKILEYREKWEELEKSDNPFAVVVMAHIRTMETKGNDSSRKHWKIELTKNLYRQGFEKQDVINLYRFID</sequence>
<evidence type="ECO:0000313" key="2">
    <source>
        <dbReference type="Proteomes" id="UP000663722"/>
    </source>
</evidence>
<dbReference type="PANTHER" id="PTHR35586">
    <property type="entry name" value="SLL1691 PROTEIN"/>
    <property type="match status" value="1"/>
</dbReference>
<dbReference type="RefSeq" id="WP_207679252.1">
    <property type="nucleotide sequence ID" value="NZ_CP061800.1"/>
</dbReference>
<evidence type="ECO:0000313" key="1">
    <source>
        <dbReference type="EMBL" id="QTA91488.1"/>
    </source>
</evidence>
<accession>A0A975BUG0</accession>
<name>A0A975BUG0_9BACT</name>
<dbReference type="KEGG" id="dmm:dnm_075560"/>
<proteinExistence type="predicted"/>
<reference evidence="1" key="1">
    <citation type="journal article" date="2021" name="Microb. Physiol.">
        <title>Proteogenomic Insights into the Physiology of Marine, Sulfate-Reducing, Filamentous Desulfonema limicola and Desulfonema magnum.</title>
        <authorList>
            <person name="Schnaars V."/>
            <person name="Wohlbrand L."/>
            <person name="Scheve S."/>
            <person name="Hinrichs C."/>
            <person name="Reinhardt R."/>
            <person name="Rabus R."/>
        </authorList>
    </citation>
    <scope>NUCLEOTIDE SEQUENCE</scope>
    <source>
        <strain evidence="1">4be13</strain>
    </source>
</reference>